<dbReference type="InParanoid" id="A0A165VSY3"/>
<feature type="compositionally biased region" description="Polar residues" evidence="1">
    <location>
        <begin position="10"/>
        <end position="22"/>
    </location>
</feature>
<keyword evidence="4" id="KW-1185">Reference proteome</keyword>
<dbReference type="EMBL" id="KV425552">
    <property type="protein sequence ID" value="KZT30139.1"/>
    <property type="molecule type" value="Genomic_DNA"/>
</dbReference>
<protein>
    <submittedName>
        <fullName evidence="3">Uncharacterized protein</fullName>
    </submittedName>
</protein>
<reference evidence="3 4" key="1">
    <citation type="journal article" date="2016" name="Mol. Biol. Evol.">
        <title>Comparative Genomics of Early-Diverging Mushroom-Forming Fungi Provides Insights into the Origins of Lignocellulose Decay Capabilities.</title>
        <authorList>
            <person name="Nagy L.G."/>
            <person name="Riley R."/>
            <person name="Tritt A."/>
            <person name="Adam C."/>
            <person name="Daum C."/>
            <person name="Floudas D."/>
            <person name="Sun H."/>
            <person name="Yadav J.S."/>
            <person name="Pangilinan J."/>
            <person name="Larsson K.H."/>
            <person name="Matsuura K."/>
            <person name="Barry K."/>
            <person name="Labutti K."/>
            <person name="Kuo R."/>
            <person name="Ohm R.A."/>
            <person name="Bhattacharya S.S."/>
            <person name="Shirouzu T."/>
            <person name="Yoshinaga Y."/>
            <person name="Martin F.M."/>
            <person name="Grigoriev I.V."/>
            <person name="Hibbett D.S."/>
        </authorList>
    </citation>
    <scope>NUCLEOTIDE SEQUENCE [LARGE SCALE GENOMIC DNA]</scope>
    <source>
        <strain evidence="3 4">HHB14362 ss-1</strain>
    </source>
</reference>
<sequence>MSPTRKRSKQNGNAPAKSTGNVVSEADLSPPRQRKKEMMSVKAPGSNVDFNTFIYRMGLVGFLVLAFYGYRLWNLKVEAGSWWNLTTGKRPAAVGVNAPRASTGIDDAQRWASGNGGQGVTEIESKIEELATALGMPSRDLASAIAGAVKDYVPPATLSSLSAQAKKTPGAGSEVVDELLGEHHESEDNVAQKAAGGVTGALANLVGMDEPPA</sequence>
<organism evidence="3 4">
    <name type="scientific">Neolentinus lepideus HHB14362 ss-1</name>
    <dbReference type="NCBI Taxonomy" id="1314782"/>
    <lineage>
        <taxon>Eukaryota</taxon>
        <taxon>Fungi</taxon>
        <taxon>Dikarya</taxon>
        <taxon>Basidiomycota</taxon>
        <taxon>Agaricomycotina</taxon>
        <taxon>Agaricomycetes</taxon>
        <taxon>Gloeophyllales</taxon>
        <taxon>Gloeophyllaceae</taxon>
        <taxon>Neolentinus</taxon>
    </lineage>
</organism>
<evidence type="ECO:0000256" key="1">
    <source>
        <dbReference type="SAM" id="MobiDB-lite"/>
    </source>
</evidence>
<gene>
    <name evidence="3" type="ORF">NEOLEDRAFT_1083918</name>
</gene>
<feature type="region of interest" description="Disordered" evidence="1">
    <location>
        <begin position="1"/>
        <end position="41"/>
    </location>
</feature>
<evidence type="ECO:0000256" key="2">
    <source>
        <dbReference type="SAM" id="Phobius"/>
    </source>
</evidence>
<accession>A0A165VSY3</accession>
<dbReference type="STRING" id="1314782.A0A165VSY3"/>
<name>A0A165VSY3_9AGAM</name>
<evidence type="ECO:0000313" key="4">
    <source>
        <dbReference type="Proteomes" id="UP000076761"/>
    </source>
</evidence>
<evidence type="ECO:0000313" key="3">
    <source>
        <dbReference type="EMBL" id="KZT30139.1"/>
    </source>
</evidence>
<keyword evidence="2" id="KW-1133">Transmembrane helix</keyword>
<dbReference type="Proteomes" id="UP000076761">
    <property type="component" value="Unassembled WGS sequence"/>
</dbReference>
<dbReference type="AlphaFoldDB" id="A0A165VSY3"/>
<proteinExistence type="predicted"/>
<keyword evidence="2" id="KW-0812">Transmembrane</keyword>
<feature type="transmembrane region" description="Helical" evidence="2">
    <location>
        <begin position="53"/>
        <end position="73"/>
    </location>
</feature>
<keyword evidence="2" id="KW-0472">Membrane</keyword>
<dbReference type="OrthoDB" id="3199651at2759"/>